<dbReference type="EMBL" id="MCGH01000003">
    <property type="protein sequence ID" value="ODM03724.1"/>
    <property type="molecule type" value="Genomic_DNA"/>
</dbReference>
<proteinExistence type="predicted"/>
<dbReference type="Proteomes" id="UP000094067">
    <property type="component" value="Unassembled WGS sequence"/>
</dbReference>
<accession>A0A1E3A4N5</accession>
<gene>
    <name evidence="1" type="ORF">BEI61_04523</name>
</gene>
<name>A0A1E3A4N5_9FIRM</name>
<reference evidence="1 2" key="1">
    <citation type="submission" date="2016-07" db="EMBL/GenBank/DDBJ databases">
        <title>Characterization of isolates of Eisenbergiella tayi derived from blood cultures, using whole genome sequencing.</title>
        <authorList>
            <person name="Burdz T."/>
            <person name="Wiebe D."/>
            <person name="Huynh C."/>
            <person name="Bernard K."/>
        </authorList>
    </citation>
    <scope>NUCLEOTIDE SEQUENCE [LARGE SCALE GENOMIC DNA]</scope>
    <source>
        <strain evidence="1 2">NML 110608</strain>
    </source>
</reference>
<comment type="caution">
    <text evidence="1">The sequence shown here is derived from an EMBL/GenBank/DDBJ whole genome shotgun (WGS) entry which is preliminary data.</text>
</comment>
<dbReference type="PATRIC" id="fig|1432052.4.peg.5021"/>
<organism evidence="1 2">
    <name type="scientific">Eisenbergiella tayi</name>
    <dbReference type="NCBI Taxonomy" id="1432052"/>
    <lineage>
        <taxon>Bacteria</taxon>
        <taxon>Bacillati</taxon>
        <taxon>Bacillota</taxon>
        <taxon>Clostridia</taxon>
        <taxon>Lachnospirales</taxon>
        <taxon>Lachnospiraceae</taxon>
        <taxon>Eisenbergiella</taxon>
    </lineage>
</organism>
<evidence type="ECO:0008006" key="3">
    <source>
        <dbReference type="Google" id="ProtNLM"/>
    </source>
</evidence>
<sequence length="334" mass="37771">MAYGIGGYVKKRKEKDSAGQNREQKERTGLNHEDLALKTAAQYFGDELLPLLGIPGRVKYIAPTENVKLQARQMYQDFNYISGSGSWIHLEFESDSITKEDLRRFREYEAATSRSFNVAVVTYVICTSGVKQLLSKLTEGINSYQVKVIRLKNRDADRVIEQLEEKQKRGKALDKSDLVPLLLTPLMSGKLEIVDRIIKSLHILREASSSVTEMELEKMQAVLYALADKFLQEQELDRVKEMIAMTKLGEMLLKDGMERGLADGKAEGKVEGKAEGESKIVAIIRKKRQKNLNVQMIAENLELDASYVGKVVALMEEDPTRTDLQVAEILVRQE</sequence>
<dbReference type="AlphaFoldDB" id="A0A1E3A4N5"/>
<evidence type="ECO:0000313" key="1">
    <source>
        <dbReference type="EMBL" id="ODM03724.1"/>
    </source>
</evidence>
<evidence type="ECO:0000313" key="2">
    <source>
        <dbReference type="Proteomes" id="UP000094067"/>
    </source>
</evidence>
<protein>
    <recommendedName>
        <fullName evidence="3">Flagellar assembly protein H</fullName>
    </recommendedName>
</protein>